<name>F7YV38_9THEM</name>
<dbReference type="PANTHER" id="PTHR43745:SF2">
    <property type="entry name" value="NITROREDUCTASE MJ1384-RELATED"/>
    <property type="match status" value="1"/>
</dbReference>
<dbReference type="CDD" id="cd02142">
    <property type="entry name" value="McbC_SagB-like_oxidoreductase"/>
    <property type="match status" value="1"/>
</dbReference>
<dbReference type="EMBL" id="CP002351">
    <property type="protein sequence ID" value="AEH50334.1"/>
    <property type="molecule type" value="Genomic_DNA"/>
</dbReference>
<dbReference type="OrthoDB" id="9801593at2"/>
<evidence type="ECO:0000313" key="3">
    <source>
        <dbReference type="Proteomes" id="UP000006804"/>
    </source>
</evidence>
<dbReference type="AlphaFoldDB" id="F7YV38"/>
<keyword evidence="3" id="KW-1185">Reference proteome</keyword>
<dbReference type="SUPFAM" id="SSF55469">
    <property type="entry name" value="FMN-dependent nitroreductase-like"/>
    <property type="match status" value="1"/>
</dbReference>
<dbReference type="NCBIfam" id="TIGR03605">
    <property type="entry name" value="antibiot_sagB"/>
    <property type="match status" value="1"/>
</dbReference>
<protein>
    <submittedName>
        <fullName evidence="2">SagB-type dehydrogenase domain protein</fullName>
    </submittedName>
</protein>
<dbReference type="RefSeq" id="WP_013931557.1">
    <property type="nucleotide sequence ID" value="NC_015707.1"/>
</dbReference>
<evidence type="ECO:0000313" key="2">
    <source>
        <dbReference type="EMBL" id="AEH50334.1"/>
    </source>
</evidence>
<accession>F7YV38</accession>
<proteinExistence type="predicted"/>
<evidence type="ECO:0000259" key="1">
    <source>
        <dbReference type="Pfam" id="PF00881"/>
    </source>
</evidence>
<dbReference type="STRING" id="688269.Theth_0234"/>
<dbReference type="KEGG" id="tta:Theth_0234"/>
<organism evidence="2 3">
    <name type="scientific">Pseudothermotoga thermarum DSM 5069</name>
    <dbReference type="NCBI Taxonomy" id="688269"/>
    <lineage>
        <taxon>Bacteria</taxon>
        <taxon>Thermotogati</taxon>
        <taxon>Thermotogota</taxon>
        <taxon>Thermotogae</taxon>
        <taxon>Thermotogales</taxon>
        <taxon>Thermotogaceae</taxon>
        <taxon>Pseudothermotoga</taxon>
    </lineage>
</organism>
<sequence length="222" mass="24765" precursor="true">MLKKSFILTFLVMLFAFLCLAQVVKLPEPRIDGTVSLEKAISLRRSVRSFSTQFLTIFQISQLLWAAQGITDPFAKFRSAPSAGATYPLEIFVVVGKNAVENLEEGFYQYDPFTHSIRLRFQGDIREQLAQAALNQSWVKDAPVVFVIAAVYERTTARYGERGVRYVHIEVGHAAQNLCLQAVALGLGAVTVGAFYDEQVKSILKLDRNLSPLYLIPVGYPS</sequence>
<dbReference type="InterPro" id="IPR000415">
    <property type="entry name" value="Nitroreductase-like"/>
</dbReference>
<dbReference type="Gene3D" id="3.40.109.10">
    <property type="entry name" value="NADH Oxidase"/>
    <property type="match status" value="1"/>
</dbReference>
<dbReference type="HOGENOM" id="CLU_059362_3_1_0"/>
<feature type="domain" description="Nitroreductase" evidence="1">
    <location>
        <begin position="44"/>
        <end position="220"/>
    </location>
</feature>
<dbReference type="PATRIC" id="fig|688269.3.peg.241"/>
<dbReference type="InterPro" id="IPR029479">
    <property type="entry name" value="Nitroreductase"/>
</dbReference>
<dbReference type="PANTHER" id="PTHR43745">
    <property type="entry name" value="NITROREDUCTASE MJ1384-RELATED"/>
    <property type="match status" value="1"/>
</dbReference>
<dbReference type="InterPro" id="IPR052544">
    <property type="entry name" value="Bacteriocin_Proc_Enz"/>
</dbReference>
<reference evidence="2 3" key="1">
    <citation type="submission" date="2010-11" db="EMBL/GenBank/DDBJ databases">
        <title>The complete genome of Thermotoga thermarum DSM 5069.</title>
        <authorList>
            <consortium name="US DOE Joint Genome Institute (JGI-PGF)"/>
            <person name="Lucas S."/>
            <person name="Copeland A."/>
            <person name="Lapidus A."/>
            <person name="Bruce D."/>
            <person name="Goodwin L."/>
            <person name="Pitluck S."/>
            <person name="Kyrpides N."/>
            <person name="Mavromatis K."/>
            <person name="Ivanova N."/>
            <person name="Zeytun A."/>
            <person name="Brettin T."/>
            <person name="Detter J.C."/>
            <person name="Tapia R."/>
            <person name="Han C."/>
            <person name="Land M."/>
            <person name="Hauser L."/>
            <person name="Markowitz V."/>
            <person name="Cheng J.-F."/>
            <person name="Hugenholtz P."/>
            <person name="Woyke T."/>
            <person name="Wu D."/>
            <person name="Spring S."/>
            <person name="Schroeder M."/>
            <person name="Brambilla E."/>
            <person name="Klenk H.-P."/>
            <person name="Eisen J.A."/>
        </authorList>
    </citation>
    <scope>NUCLEOTIDE SEQUENCE [LARGE SCALE GENOMIC DNA]</scope>
    <source>
        <strain evidence="2 3">DSM 5069</strain>
    </source>
</reference>
<dbReference type="GO" id="GO:0016491">
    <property type="term" value="F:oxidoreductase activity"/>
    <property type="evidence" value="ECO:0007669"/>
    <property type="project" value="InterPro"/>
</dbReference>
<dbReference type="Proteomes" id="UP000006804">
    <property type="component" value="Chromosome"/>
</dbReference>
<gene>
    <name evidence="2" type="ORF">Theth_0234</name>
</gene>
<dbReference type="eggNOG" id="COG0778">
    <property type="taxonomic scope" value="Bacteria"/>
</dbReference>
<dbReference type="InterPro" id="IPR020051">
    <property type="entry name" value="SagB-type_dehydrogenase"/>
</dbReference>
<dbReference type="Pfam" id="PF00881">
    <property type="entry name" value="Nitroreductase"/>
    <property type="match status" value="1"/>
</dbReference>